<dbReference type="InterPro" id="IPR013520">
    <property type="entry name" value="Ribonucl_H"/>
</dbReference>
<proteinExistence type="inferred from homology"/>
<comment type="subcellular location">
    <subcellularLocation>
        <location evidence="2 13">Cytoplasm</location>
    </subcellularLocation>
</comment>
<dbReference type="InterPro" id="IPR006308">
    <property type="entry name" value="Pol_III_a_PolC-type_gram_pos"/>
</dbReference>
<feature type="compositionally biased region" description="Basic and acidic residues" evidence="14">
    <location>
        <begin position="325"/>
        <end position="336"/>
    </location>
</feature>
<dbReference type="InterPro" id="IPR028112">
    <property type="entry name" value="DNA_PolC-type_N_I"/>
</dbReference>
<dbReference type="InterPro" id="IPR012337">
    <property type="entry name" value="RNaseH-like_sf"/>
</dbReference>
<dbReference type="Gene3D" id="3.30.420.10">
    <property type="entry name" value="Ribonuclease H-like superfamily/Ribonuclease H"/>
    <property type="match status" value="1"/>
</dbReference>
<evidence type="ECO:0000256" key="1">
    <source>
        <dbReference type="ARBA" id="ARBA00003452"/>
    </source>
</evidence>
<dbReference type="InterPro" id="IPR040982">
    <property type="entry name" value="DNA_pol3_finger"/>
</dbReference>
<dbReference type="InterPro" id="IPR012340">
    <property type="entry name" value="NA-bd_OB-fold"/>
</dbReference>
<comment type="function">
    <text evidence="1 13">Required for replicative DNA synthesis. This DNA polymerase also exhibits 3' to 5' exonuclease activity.</text>
</comment>
<evidence type="ECO:0000256" key="9">
    <source>
        <dbReference type="ARBA" id="ARBA00022839"/>
    </source>
</evidence>
<evidence type="ECO:0000313" key="17">
    <source>
        <dbReference type="EMBL" id="HIV11622.1"/>
    </source>
</evidence>
<dbReference type="Gene3D" id="6.10.140.1510">
    <property type="match status" value="1"/>
</dbReference>
<dbReference type="Pfam" id="PF01336">
    <property type="entry name" value="tRNA_anti-codon"/>
    <property type="match status" value="1"/>
</dbReference>
<keyword evidence="10 13" id="KW-0239">DNA-directed DNA polymerase</keyword>
<dbReference type="EMBL" id="DVON01000016">
    <property type="protein sequence ID" value="HIV11622.1"/>
    <property type="molecule type" value="Genomic_DNA"/>
</dbReference>
<keyword evidence="7 13" id="KW-0540">Nuclease</keyword>
<evidence type="ECO:0000256" key="11">
    <source>
        <dbReference type="ARBA" id="ARBA00025611"/>
    </source>
</evidence>
<dbReference type="InterPro" id="IPR011708">
    <property type="entry name" value="DNA_pol3_alpha_NTPase_dom"/>
</dbReference>
<comment type="caution">
    <text evidence="17">The sequence shown here is derived from an EMBL/GenBank/DDBJ whole genome shotgun (WGS) entry which is preliminary data.</text>
</comment>
<sequence>MTEKEFLDVFPHLKVDAELEALLGAVKVMKVAVNPQKDCLRVYIMSSQWIHKKHIYHLEEAIREQFFENANLRVKIIEKFRLSRQYTPENFMEVYRPSILLELKRYSMLEYNLFATADISFPEPETMELVMTDSVIAREKEGELIRLLEKIFCERCGFNLRVHPSFREAAESKVHKNSELRILEEARQILARSKVGRKAGFSGDFSEEGAAFPEGMSGADGMADAAFGMGNPEVPFLEDIPGGNAGMGQPGFPPQGAGDPAGASQGGAAAQAQSAGKGASGQAGNSQKNVGTKGQGGYKNGRGNFQKGRGKFQQGRYGDGPRPLKRSDNPDVIYGRDFDEDAIPIDSIAGEMGEVVIRGKVTSVEAREIRNEKTIYMFNVTDFTDTITVKMFLHNEQVPEIKGSIKAGAFLKLKGVTTIDKFDHEITIGSLAGIKKISDFTTHRMDNSPEKRVELHCHTKMSDMDGVTDASVLVKRAYQWGHPAIAITDHGVVQSFPEANHAYDDIVADYRKEYQKSHPDATKEEMKQVYPPFKVIYGCEAYLVDDVKGMVTNSKGQDLEQPYVVFDIETTGFSPAANRIIEIGAVRVEGGKIVSRFSEFVNPQVPIPFRIEQLTSINDSMVVDADTIEDVLPRFLEFSQGAVMVAHNAGFDMSFIMANCERLGLEREFTYVDTVGMARLLLPGLNRFKLDTVAKALNIPLLNHHRAVDDAACTAEIFVKFLAMCRDRDILDLDALNEAGKLSGDTIKKLPTYHAIILATSEEGRVNLYRLISKSHLDYYNRRPRIPKSVYLKHKEGLIIGSACEAGELYQALLRDEPEQEIARLVDFYDYLEIQPIGNNMFMVRDENRDDITSEEDLKNLNRRIVKLGEQFKKPVVATCDVHFIDPEDAIYREIIMTGKGFSDAGEQAPLYLRTTEEMLEEFSYLGAEKAEEVVITNPNKIAGLCDRVCPIRDGKFPPVIENSDGMLREICYNKAHEIYGEDLPEIVSSRLERELNSIISNGYAVMYIIAQKLVWKSNEDGYLVGSRGSVGSSLAATMAGITEVNPLSPHYYCEKCHYYDFDSPEVKKFAGMAGCDMPDATCPKCGAPLRKEGFDIPFETFLGFKGNKEPDIDLNFSGEYQSKAHKYTEVIFGAGQTFRAGTIGTLADKTAFGYVKNFYEERGVHKRNCEIDRIVQGCTGIRRTTGQHPGGIIVLPVGEDINSFTPVQHPANDVNTDIVTTHFDYHSIDANLLKLDILGHDDPTMIRMLEDLTGLDAQQIPLDNRAVMSLFKNTEALGIMPEDIGGCKLGCLGVPEFGTDFAMQMLIDTKPQYFSDLVRIAGLAHGTDVWLGNAQTLIQEGKATISTAICTRDDIMIYLIGKGLESELSFTIMESVRKGKGLKPEWEEEMKAHDVPDWYIWSCKKIKYMFPKAHAAAYVMMAFRIAWFKIYHPLAYYAAYFSIRASAFSYELMCMGRDRLEYYLADYKKRADTLSKKEQDTLKDMRVVQEMYARGYEFTEVDLYKAQAHRFQIVDGKLMPALDTIEGLGDKAADAVVLAARDGAFLSKDDFRDRTKVSKSVIDFMDDLKLFGDIPESNQISLFDFQ</sequence>
<dbReference type="EC" id="2.7.7.7" evidence="13"/>
<dbReference type="SMART" id="SM00479">
    <property type="entry name" value="EXOIII"/>
    <property type="match status" value="1"/>
</dbReference>
<dbReference type="Gene3D" id="3.30.1900.20">
    <property type="match status" value="2"/>
</dbReference>
<dbReference type="GO" id="GO:0005737">
    <property type="term" value="C:cytoplasm"/>
    <property type="evidence" value="ECO:0007669"/>
    <property type="project" value="UniProtKB-SubCell"/>
</dbReference>
<dbReference type="Pfam" id="PF14480">
    <property type="entry name" value="DNA_pol3_a_NI"/>
    <property type="match status" value="1"/>
</dbReference>
<dbReference type="Gene3D" id="1.10.150.870">
    <property type="match status" value="1"/>
</dbReference>
<dbReference type="Gene3D" id="3.20.20.140">
    <property type="entry name" value="Metal-dependent hydrolases"/>
    <property type="match status" value="2"/>
</dbReference>
<keyword evidence="8 13" id="KW-0378">Hydrolase</keyword>
<keyword evidence="6 13" id="KW-0235">DNA replication</keyword>
<dbReference type="Pfam" id="PF14579">
    <property type="entry name" value="HHH_6"/>
    <property type="match status" value="1"/>
</dbReference>
<dbReference type="InterPro" id="IPR029460">
    <property type="entry name" value="DNAPol_HHH"/>
</dbReference>
<dbReference type="Pfam" id="PF02811">
    <property type="entry name" value="PHP"/>
    <property type="match status" value="1"/>
</dbReference>
<evidence type="ECO:0000256" key="4">
    <source>
        <dbReference type="ARBA" id="ARBA00022679"/>
    </source>
</evidence>
<comment type="similarity">
    <text evidence="13">Belongs to the DNA polymerase type-C family. PolC subfamily.</text>
</comment>
<evidence type="ECO:0000259" key="15">
    <source>
        <dbReference type="SMART" id="SM00479"/>
    </source>
</evidence>
<dbReference type="InterPro" id="IPR004013">
    <property type="entry name" value="PHP_dom"/>
</dbReference>
<dbReference type="PANTHER" id="PTHR32294:SF5">
    <property type="entry name" value="DNA POLYMERASE III POLC-TYPE"/>
    <property type="match status" value="1"/>
</dbReference>
<feature type="domain" description="Exonuclease" evidence="15">
    <location>
        <begin position="562"/>
        <end position="727"/>
    </location>
</feature>
<comment type="function">
    <text evidence="11">DNA polymerase III is a complex, multichain enzyme responsible for most of the replicative synthesis in bacteria. This DNA polymerase also exhibits 3' to 5' exonuclease activity. The alpha chain is the DNA polymerase.</text>
</comment>
<evidence type="ECO:0000256" key="2">
    <source>
        <dbReference type="ARBA" id="ARBA00004496"/>
    </source>
</evidence>
<evidence type="ECO:0000256" key="3">
    <source>
        <dbReference type="ARBA" id="ARBA00022490"/>
    </source>
</evidence>
<feature type="compositionally biased region" description="Low complexity" evidence="14">
    <location>
        <begin position="254"/>
        <end position="287"/>
    </location>
</feature>
<name>A0A9D1T4V4_9FIRM</name>
<reference evidence="17" key="1">
    <citation type="submission" date="2020-10" db="EMBL/GenBank/DDBJ databases">
        <authorList>
            <person name="Gilroy R."/>
        </authorList>
    </citation>
    <scope>NUCLEOTIDE SEQUENCE</scope>
    <source>
        <strain evidence="17">ChiBcec2-4451</strain>
    </source>
</reference>
<feature type="region of interest" description="Disordered" evidence="14">
    <location>
        <begin position="238"/>
        <end position="336"/>
    </location>
</feature>
<evidence type="ECO:0000313" key="18">
    <source>
        <dbReference type="Proteomes" id="UP000886723"/>
    </source>
</evidence>
<evidence type="ECO:0000256" key="14">
    <source>
        <dbReference type="SAM" id="MobiDB-lite"/>
    </source>
</evidence>
<keyword evidence="3 13" id="KW-0963">Cytoplasm</keyword>
<evidence type="ECO:0000256" key="8">
    <source>
        <dbReference type="ARBA" id="ARBA00022801"/>
    </source>
</evidence>
<dbReference type="FunFam" id="3.30.420.10:FF:000045">
    <property type="entry name" value="3'-5' exonuclease DinG"/>
    <property type="match status" value="1"/>
</dbReference>
<dbReference type="HAMAP" id="MF_00356">
    <property type="entry name" value="DNApol_PolC"/>
    <property type="match status" value="1"/>
</dbReference>
<dbReference type="CDD" id="cd04484">
    <property type="entry name" value="polC_OBF"/>
    <property type="match status" value="1"/>
</dbReference>
<evidence type="ECO:0000259" key="16">
    <source>
        <dbReference type="SMART" id="SM00481"/>
    </source>
</evidence>
<dbReference type="NCBIfam" id="TIGR01405">
    <property type="entry name" value="polC_Gram_pos"/>
    <property type="match status" value="1"/>
</dbReference>
<evidence type="ECO:0000256" key="13">
    <source>
        <dbReference type="HAMAP-Rule" id="MF_00356"/>
    </source>
</evidence>
<dbReference type="InterPro" id="IPR006054">
    <property type="entry name" value="DnaQ"/>
</dbReference>
<evidence type="ECO:0000256" key="7">
    <source>
        <dbReference type="ARBA" id="ARBA00022722"/>
    </source>
</evidence>
<dbReference type="InterPro" id="IPR003141">
    <property type="entry name" value="Pol/His_phosphatase_N"/>
</dbReference>
<keyword evidence="4 13" id="KW-0808">Transferase</keyword>
<protein>
    <recommendedName>
        <fullName evidence="13">DNA polymerase III PolC-type</fullName>
        <shortName evidence="13">PolIII</shortName>
        <ecNumber evidence="13">2.7.7.7</ecNumber>
    </recommendedName>
</protein>
<dbReference type="SUPFAM" id="SSF53098">
    <property type="entry name" value="Ribonuclease H-like"/>
    <property type="match status" value="1"/>
</dbReference>
<dbReference type="Gene3D" id="1.10.150.700">
    <property type="entry name" value="PolC, middle finger domain"/>
    <property type="match status" value="1"/>
</dbReference>
<dbReference type="InterPro" id="IPR036397">
    <property type="entry name" value="RNaseH_sf"/>
</dbReference>
<dbReference type="GO" id="GO:0003677">
    <property type="term" value="F:DNA binding"/>
    <property type="evidence" value="ECO:0007669"/>
    <property type="project" value="UniProtKB-UniRule"/>
</dbReference>
<dbReference type="PANTHER" id="PTHR32294">
    <property type="entry name" value="DNA POLYMERASE III SUBUNIT ALPHA"/>
    <property type="match status" value="1"/>
</dbReference>
<dbReference type="GO" id="GO:0008408">
    <property type="term" value="F:3'-5' exonuclease activity"/>
    <property type="evidence" value="ECO:0007669"/>
    <property type="project" value="UniProtKB-UniRule"/>
</dbReference>
<dbReference type="Pfam" id="PF07733">
    <property type="entry name" value="DNA_pol3_alpha"/>
    <property type="match status" value="2"/>
</dbReference>
<evidence type="ECO:0000256" key="10">
    <source>
        <dbReference type="ARBA" id="ARBA00022932"/>
    </source>
</evidence>
<organism evidence="17 18">
    <name type="scientific">Candidatus Pullilachnospira stercoravium</name>
    <dbReference type="NCBI Taxonomy" id="2840913"/>
    <lineage>
        <taxon>Bacteria</taxon>
        <taxon>Bacillati</taxon>
        <taxon>Bacillota</taxon>
        <taxon>Clostridia</taxon>
        <taxon>Lachnospirales</taxon>
        <taxon>Lachnospiraceae</taxon>
        <taxon>Lachnospiraceae incertae sedis</taxon>
        <taxon>Candidatus Pullilachnospira</taxon>
    </lineage>
</organism>
<dbReference type="CDD" id="cd07435">
    <property type="entry name" value="PHP_PolIIIA_POLC"/>
    <property type="match status" value="1"/>
</dbReference>
<dbReference type="SMART" id="SM00481">
    <property type="entry name" value="POLIIIAc"/>
    <property type="match status" value="1"/>
</dbReference>
<dbReference type="Proteomes" id="UP000886723">
    <property type="component" value="Unassembled WGS sequence"/>
</dbReference>
<comment type="catalytic activity">
    <reaction evidence="12 13">
        <text>DNA(n) + a 2'-deoxyribonucleoside 5'-triphosphate = DNA(n+1) + diphosphate</text>
        <dbReference type="Rhea" id="RHEA:22508"/>
        <dbReference type="Rhea" id="RHEA-COMP:17339"/>
        <dbReference type="Rhea" id="RHEA-COMP:17340"/>
        <dbReference type="ChEBI" id="CHEBI:33019"/>
        <dbReference type="ChEBI" id="CHEBI:61560"/>
        <dbReference type="ChEBI" id="CHEBI:173112"/>
        <dbReference type="EC" id="2.7.7.7"/>
    </reaction>
</comment>
<dbReference type="InterPro" id="IPR004805">
    <property type="entry name" value="DnaE2/DnaE/PolC"/>
</dbReference>
<keyword evidence="5 13" id="KW-0548">Nucleotidyltransferase</keyword>
<dbReference type="Pfam" id="PF17657">
    <property type="entry name" value="DNA_pol3_finger"/>
    <property type="match status" value="1"/>
</dbReference>
<evidence type="ECO:0000256" key="12">
    <source>
        <dbReference type="ARBA" id="ARBA00049244"/>
    </source>
</evidence>
<dbReference type="GO" id="GO:0003887">
    <property type="term" value="F:DNA-directed DNA polymerase activity"/>
    <property type="evidence" value="ECO:0007669"/>
    <property type="project" value="UniProtKB-UniRule"/>
</dbReference>
<feature type="domain" description="Polymerase/histidinol phosphatase N-terminal" evidence="16">
    <location>
        <begin position="453"/>
        <end position="545"/>
    </location>
</feature>
<dbReference type="SUPFAM" id="SSF50249">
    <property type="entry name" value="Nucleic acid-binding proteins"/>
    <property type="match status" value="1"/>
</dbReference>
<keyword evidence="9 13" id="KW-0269">Exonuclease</keyword>
<evidence type="ECO:0000256" key="5">
    <source>
        <dbReference type="ARBA" id="ARBA00022695"/>
    </source>
</evidence>
<dbReference type="Gene3D" id="2.40.50.140">
    <property type="entry name" value="Nucleic acid-binding proteins"/>
    <property type="match status" value="1"/>
</dbReference>
<gene>
    <name evidence="13" type="primary">polC</name>
    <name evidence="17" type="ORF">IAA63_00590</name>
</gene>
<evidence type="ECO:0000256" key="6">
    <source>
        <dbReference type="ARBA" id="ARBA00022705"/>
    </source>
</evidence>
<dbReference type="Pfam" id="PF00929">
    <property type="entry name" value="RNase_T"/>
    <property type="match status" value="1"/>
</dbReference>
<dbReference type="InterPro" id="IPR004365">
    <property type="entry name" value="NA-bd_OB_tRNA"/>
</dbReference>
<accession>A0A9D1T4V4</accession>
<dbReference type="CDD" id="cd06127">
    <property type="entry name" value="DEDDh"/>
    <property type="match status" value="1"/>
</dbReference>
<dbReference type="GO" id="GO:0006261">
    <property type="term" value="P:DNA-templated DNA replication"/>
    <property type="evidence" value="ECO:0007669"/>
    <property type="project" value="UniProtKB-UniRule"/>
</dbReference>
<dbReference type="NCBIfam" id="NF001688">
    <property type="entry name" value="PRK00448.1"/>
    <property type="match status" value="1"/>
</dbReference>
<dbReference type="NCBIfam" id="TIGR00573">
    <property type="entry name" value="dnaq"/>
    <property type="match status" value="1"/>
</dbReference>
<reference evidence="17" key="2">
    <citation type="journal article" date="2021" name="PeerJ">
        <title>Extensive microbial diversity within the chicken gut microbiome revealed by metagenomics and culture.</title>
        <authorList>
            <person name="Gilroy R."/>
            <person name="Ravi A."/>
            <person name="Getino M."/>
            <person name="Pursley I."/>
            <person name="Horton D.L."/>
            <person name="Alikhan N.F."/>
            <person name="Baker D."/>
            <person name="Gharbi K."/>
            <person name="Hall N."/>
            <person name="Watson M."/>
            <person name="Adriaenssens E.M."/>
            <person name="Foster-Nyarko E."/>
            <person name="Jarju S."/>
            <person name="Secka A."/>
            <person name="Antonio M."/>
            <person name="Oren A."/>
            <person name="Chaudhuri R.R."/>
            <person name="La Ragione R."/>
            <person name="Hildebrand F."/>
            <person name="Pallen M.J."/>
        </authorList>
    </citation>
    <scope>NUCLEOTIDE SEQUENCE</scope>
    <source>
        <strain evidence="17">ChiBcec2-4451</strain>
    </source>
</reference>
<dbReference type="InterPro" id="IPR044923">
    <property type="entry name" value="PolC_middle_finger_sf"/>
</dbReference>